<dbReference type="GO" id="GO:0016020">
    <property type="term" value="C:membrane"/>
    <property type="evidence" value="ECO:0007669"/>
    <property type="project" value="UniProtKB-SubCell"/>
</dbReference>
<evidence type="ECO:0000259" key="13">
    <source>
        <dbReference type="PROSITE" id="PS50089"/>
    </source>
</evidence>
<feature type="transmembrane region" description="Helical" evidence="12">
    <location>
        <begin position="106"/>
        <end position="127"/>
    </location>
</feature>
<evidence type="ECO:0000256" key="6">
    <source>
        <dbReference type="ARBA" id="ARBA00022786"/>
    </source>
</evidence>
<dbReference type="InterPro" id="IPR001841">
    <property type="entry name" value="Znf_RING"/>
</dbReference>
<organism evidence="15 16">
    <name type="scientific">Zophobas morio</name>
    <dbReference type="NCBI Taxonomy" id="2755281"/>
    <lineage>
        <taxon>Eukaryota</taxon>
        <taxon>Metazoa</taxon>
        <taxon>Ecdysozoa</taxon>
        <taxon>Arthropoda</taxon>
        <taxon>Hexapoda</taxon>
        <taxon>Insecta</taxon>
        <taxon>Pterygota</taxon>
        <taxon>Neoptera</taxon>
        <taxon>Endopterygota</taxon>
        <taxon>Coleoptera</taxon>
        <taxon>Polyphaga</taxon>
        <taxon>Cucujiformia</taxon>
        <taxon>Tenebrionidae</taxon>
        <taxon>Zophobas</taxon>
    </lineage>
</organism>
<dbReference type="PROSITE" id="PS51292">
    <property type="entry name" value="ZF_RING_CH"/>
    <property type="match status" value="1"/>
</dbReference>
<dbReference type="Gene3D" id="3.30.40.10">
    <property type="entry name" value="Zinc/RING finger domain, C3HC4 (zinc finger)"/>
    <property type="match status" value="1"/>
</dbReference>
<evidence type="ECO:0000313" key="16">
    <source>
        <dbReference type="Proteomes" id="UP001168821"/>
    </source>
</evidence>
<gene>
    <name evidence="15" type="ORF">Zmor_026930</name>
</gene>
<keyword evidence="2" id="KW-0808">Transferase</keyword>
<evidence type="ECO:0000256" key="2">
    <source>
        <dbReference type="ARBA" id="ARBA00022679"/>
    </source>
</evidence>
<evidence type="ECO:0000256" key="8">
    <source>
        <dbReference type="ARBA" id="ARBA00022989"/>
    </source>
</evidence>
<comment type="caution">
    <text evidence="15">The sequence shown here is derived from an EMBL/GenBank/DDBJ whole genome shotgun (WGS) entry which is preliminary data.</text>
</comment>
<dbReference type="SMART" id="SM00744">
    <property type="entry name" value="RINGv"/>
    <property type="match status" value="1"/>
</dbReference>
<evidence type="ECO:0000313" key="15">
    <source>
        <dbReference type="EMBL" id="KAJ3644264.1"/>
    </source>
</evidence>
<evidence type="ECO:0000256" key="7">
    <source>
        <dbReference type="ARBA" id="ARBA00022833"/>
    </source>
</evidence>
<dbReference type="Pfam" id="PF12906">
    <property type="entry name" value="RINGv"/>
    <property type="match status" value="1"/>
</dbReference>
<dbReference type="GO" id="GO:0016567">
    <property type="term" value="P:protein ubiquitination"/>
    <property type="evidence" value="ECO:0007669"/>
    <property type="project" value="TreeGrafter"/>
</dbReference>
<evidence type="ECO:0000256" key="1">
    <source>
        <dbReference type="ARBA" id="ARBA00004141"/>
    </source>
</evidence>
<dbReference type="InterPro" id="IPR011016">
    <property type="entry name" value="Znf_RING-CH"/>
</dbReference>
<dbReference type="Proteomes" id="UP001168821">
    <property type="component" value="Unassembled WGS sequence"/>
</dbReference>
<dbReference type="PROSITE" id="PS50089">
    <property type="entry name" value="ZF_RING_2"/>
    <property type="match status" value="1"/>
</dbReference>
<evidence type="ECO:0000256" key="4">
    <source>
        <dbReference type="ARBA" id="ARBA00022723"/>
    </source>
</evidence>
<keyword evidence="7" id="KW-0862">Zinc</keyword>
<dbReference type="AlphaFoldDB" id="A0AA38I0D9"/>
<reference evidence="15" key="1">
    <citation type="journal article" date="2023" name="G3 (Bethesda)">
        <title>Whole genome assemblies of Zophobas morio and Tenebrio molitor.</title>
        <authorList>
            <person name="Kaur S."/>
            <person name="Stinson S.A."/>
            <person name="diCenzo G.C."/>
        </authorList>
    </citation>
    <scope>NUCLEOTIDE SEQUENCE</scope>
    <source>
        <strain evidence="15">QUZm001</strain>
    </source>
</reference>
<keyword evidence="4" id="KW-0479">Metal-binding</keyword>
<dbReference type="PANTHER" id="PTHR46065:SF3">
    <property type="entry name" value="FI20425P1"/>
    <property type="match status" value="1"/>
</dbReference>
<evidence type="ECO:0008006" key="17">
    <source>
        <dbReference type="Google" id="ProtNLM"/>
    </source>
</evidence>
<dbReference type="InterPro" id="IPR013083">
    <property type="entry name" value="Znf_RING/FYVE/PHD"/>
</dbReference>
<keyword evidence="16" id="KW-1185">Reference proteome</keyword>
<evidence type="ECO:0000256" key="3">
    <source>
        <dbReference type="ARBA" id="ARBA00022692"/>
    </source>
</evidence>
<feature type="domain" description="RING-CH-type" evidence="14">
    <location>
        <begin position="15"/>
        <end position="75"/>
    </location>
</feature>
<keyword evidence="3 12" id="KW-0812">Transmembrane</keyword>
<keyword evidence="9 12" id="KW-0472">Membrane</keyword>
<sequence length="313" mass="35420">MKPSSSPCNACLNPRLSIISVLCRICYDNDKDEALIAPCHCKGTVAFVHRSCLERWLAESNTTMCELCHVVFRTERSPKYTSRQSIWRWLKSHPPGGIGRGVRSDIIACTVITPVAIIITYVCLFSSDYYNQKKFIMVPAARWTSVSLLIMIGIMLIGYYLWVYSVIRLHSRLWYNWWQRECVVRYIPPSAAHICCHNATEIENPVNTPVSTTVSTAVSTPLSIEIPIFEDEYDDVRSRQDAETEVEEGNFGLVDETNVTEEAIMVEQVLISEEAIATNVVRHEQVVIVEMPENEDIGEGDKSAQYENKSTSA</sequence>
<dbReference type="SUPFAM" id="SSF57850">
    <property type="entry name" value="RING/U-box"/>
    <property type="match status" value="1"/>
</dbReference>
<dbReference type="EMBL" id="JALNTZ010000008">
    <property type="protein sequence ID" value="KAJ3644264.1"/>
    <property type="molecule type" value="Genomic_DNA"/>
</dbReference>
<keyword evidence="5 10" id="KW-0863">Zinc-finger</keyword>
<keyword evidence="8 12" id="KW-1133">Transmembrane helix</keyword>
<keyword evidence="6" id="KW-0833">Ubl conjugation pathway</keyword>
<accession>A0AA38I0D9</accession>
<feature type="region of interest" description="Disordered" evidence="11">
    <location>
        <begin position="292"/>
        <end position="313"/>
    </location>
</feature>
<dbReference type="GO" id="GO:0008270">
    <property type="term" value="F:zinc ion binding"/>
    <property type="evidence" value="ECO:0007669"/>
    <property type="project" value="UniProtKB-KW"/>
</dbReference>
<dbReference type="PANTHER" id="PTHR46065">
    <property type="entry name" value="E3 UBIQUITIN-PROTEIN LIGASE MARCH 2/3 FAMILY MEMBER"/>
    <property type="match status" value="1"/>
</dbReference>
<feature type="domain" description="RING-type" evidence="13">
    <location>
        <begin position="23"/>
        <end position="69"/>
    </location>
</feature>
<evidence type="ECO:0000256" key="10">
    <source>
        <dbReference type="PROSITE-ProRule" id="PRU00175"/>
    </source>
</evidence>
<feature type="transmembrane region" description="Helical" evidence="12">
    <location>
        <begin position="147"/>
        <end position="167"/>
    </location>
</feature>
<evidence type="ECO:0000256" key="11">
    <source>
        <dbReference type="SAM" id="MobiDB-lite"/>
    </source>
</evidence>
<proteinExistence type="predicted"/>
<protein>
    <recommendedName>
        <fullName evidence="17">E3 ubiquitin-protein ligase MARCH3</fullName>
    </recommendedName>
</protein>
<comment type="subcellular location">
    <subcellularLocation>
        <location evidence="1">Membrane</location>
        <topology evidence="1">Multi-pass membrane protein</topology>
    </subcellularLocation>
</comment>
<name>A0AA38I0D9_9CUCU</name>
<evidence type="ECO:0000256" key="9">
    <source>
        <dbReference type="ARBA" id="ARBA00023136"/>
    </source>
</evidence>
<evidence type="ECO:0000256" key="12">
    <source>
        <dbReference type="SAM" id="Phobius"/>
    </source>
</evidence>
<evidence type="ECO:0000256" key="5">
    <source>
        <dbReference type="ARBA" id="ARBA00022771"/>
    </source>
</evidence>
<evidence type="ECO:0000259" key="14">
    <source>
        <dbReference type="PROSITE" id="PS51292"/>
    </source>
</evidence>
<dbReference type="GO" id="GO:0004842">
    <property type="term" value="F:ubiquitin-protein transferase activity"/>
    <property type="evidence" value="ECO:0007669"/>
    <property type="project" value="TreeGrafter"/>
</dbReference>